<dbReference type="RefSeq" id="WP_074835513.1">
    <property type="nucleotide sequence ID" value="NZ_FOAT01000019.1"/>
</dbReference>
<protein>
    <submittedName>
        <fullName evidence="2">Uncharacterized protein</fullName>
    </submittedName>
</protein>
<accession>A0A1H7P582</accession>
<evidence type="ECO:0000313" key="3">
    <source>
        <dbReference type="Proteomes" id="UP000186015"/>
    </source>
</evidence>
<evidence type="ECO:0000256" key="1">
    <source>
        <dbReference type="SAM" id="Phobius"/>
    </source>
</evidence>
<organism evidence="2 3">
    <name type="scientific">Ruminococcus albus</name>
    <dbReference type="NCBI Taxonomy" id="1264"/>
    <lineage>
        <taxon>Bacteria</taxon>
        <taxon>Bacillati</taxon>
        <taxon>Bacillota</taxon>
        <taxon>Clostridia</taxon>
        <taxon>Eubacteriales</taxon>
        <taxon>Oscillospiraceae</taxon>
        <taxon>Ruminococcus</taxon>
    </lineage>
</organism>
<dbReference type="Proteomes" id="UP000186015">
    <property type="component" value="Unassembled WGS sequence"/>
</dbReference>
<reference evidence="2 3" key="1">
    <citation type="submission" date="2016-10" db="EMBL/GenBank/DDBJ databases">
        <authorList>
            <person name="de Groot N.N."/>
        </authorList>
    </citation>
    <scope>NUCLEOTIDE SEQUENCE [LARGE SCALE GENOMIC DNA]</scope>
    <source>
        <strain evidence="2 3">KH2T6</strain>
    </source>
</reference>
<dbReference type="OrthoDB" id="1823155at2"/>
<keyword evidence="1" id="KW-0472">Membrane</keyword>
<feature type="transmembrane region" description="Helical" evidence="1">
    <location>
        <begin position="6"/>
        <end position="23"/>
    </location>
</feature>
<name>A0A1H7P582_RUMAL</name>
<gene>
    <name evidence="2" type="ORF">SAMN05216469_11911</name>
</gene>
<keyword evidence="1" id="KW-1133">Transmembrane helix</keyword>
<dbReference type="AlphaFoldDB" id="A0A1H7P582"/>
<keyword evidence="1" id="KW-0812">Transmembrane</keyword>
<sequence length="108" mass="12365">MNKLNLLFLILLLPFIIIIRLFTPNKARRGRMLTDIIERKYPKCKIINIDMQYDNGSSAASTADKTKNVKGAVVIIENNGERRILHLLFTDDIWHITQDVPDSGNDIT</sequence>
<evidence type="ECO:0000313" key="2">
    <source>
        <dbReference type="EMBL" id="SEL30729.1"/>
    </source>
</evidence>
<dbReference type="EMBL" id="FOAT01000019">
    <property type="protein sequence ID" value="SEL30729.1"/>
    <property type="molecule type" value="Genomic_DNA"/>
</dbReference>
<proteinExistence type="predicted"/>